<dbReference type="Pfam" id="PF00440">
    <property type="entry name" value="TetR_N"/>
    <property type="match status" value="1"/>
</dbReference>
<feature type="compositionally biased region" description="Polar residues" evidence="5">
    <location>
        <begin position="1"/>
        <end position="14"/>
    </location>
</feature>
<dbReference type="EMBL" id="JACCFM010000001">
    <property type="protein sequence ID" value="NYJ20019.1"/>
    <property type="molecule type" value="Genomic_DNA"/>
</dbReference>
<dbReference type="GO" id="GO:0000976">
    <property type="term" value="F:transcription cis-regulatory region binding"/>
    <property type="evidence" value="ECO:0007669"/>
    <property type="project" value="TreeGrafter"/>
</dbReference>
<evidence type="ECO:0000313" key="7">
    <source>
        <dbReference type="EMBL" id="NYJ20019.1"/>
    </source>
</evidence>
<evidence type="ECO:0000259" key="6">
    <source>
        <dbReference type="PROSITE" id="PS50977"/>
    </source>
</evidence>
<sequence>MSSVSESFSAQNPSAERIPAAERREQILAAASQVFGARGYAGATTDQVAQAAGISQPYVVRMFGTKENLFIEVIERSLSRLMTVFRGEIAKTDPQAADPADTDPAYTDLLSARLGRAYIDLIEDRGILLSLMHGFLTGHDPAIGAAARTGFLDIYRLLRDEAGFEPDQVREFLADGMLFNTLLALRLPDAYDNDEAARELMDCTFRTKLDLVLGASAAHWSEETA</sequence>
<dbReference type="InterPro" id="IPR050109">
    <property type="entry name" value="HTH-type_TetR-like_transc_reg"/>
</dbReference>
<dbReference type="SUPFAM" id="SSF46689">
    <property type="entry name" value="Homeodomain-like"/>
    <property type="match status" value="1"/>
</dbReference>
<dbReference type="PANTHER" id="PTHR30055:SF234">
    <property type="entry name" value="HTH-TYPE TRANSCRIPTIONAL REGULATOR BETI"/>
    <property type="match status" value="1"/>
</dbReference>
<evidence type="ECO:0000256" key="4">
    <source>
        <dbReference type="PROSITE-ProRule" id="PRU00335"/>
    </source>
</evidence>
<name>A0A7Z0EE65_9MICO</name>
<feature type="DNA-binding region" description="H-T-H motif" evidence="4">
    <location>
        <begin position="44"/>
        <end position="63"/>
    </location>
</feature>
<dbReference type="GO" id="GO:0003700">
    <property type="term" value="F:DNA-binding transcription factor activity"/>
    <property type="evidence" value="ECO:0007669"/>
    <property type="project" value="TreeGrafter"/>
</dbReference>
<dbReference type="PANTHER" id="PTHR30055">
    <property type="entry name" value="HTH-TYPE TRANSCRIPTIONAL REGULATOR RUTR"/>
    <property type="match status" value="1"/>
</dbReference>
<feature type="domain" description="HTH tetR-type" evidence="6">
    <location>
        <begin position="21"/>
        <end position="81"/>
    </location>
</feature>
<keyword evidence="8" id="KW-1185">Reference proteome</keyword>
<gene>
    <name evidence="7" type="ORF">HNR05_001810</name>
</gene>
<evidence type="ECO:0000313" key="8">
    <source>
        <dbReference type="Proteomes" id="UP000537260"/>
    </source>
</evidence>
<comment type="caution">
    <text evidence="7">The sequence shown here is derived from an EMBL/GenBank/DDBJ whole genome shotgun (WGS) entry which is preliminary data.</text>
</comment>
<reference evidence="7 8" key="1">
    <citation type="submission" date="2020-07" db="EMBL/GenBank/DDBJ databases">
        <title>Sequencing the genomes of 1000 actinobacteria strains.</title>
        <authorList>
            <person name="Klenk H.-P."/>
        </authorList>
    </citation>
    <scope>NUCLEOTIDE SEQUENCE [LARGE SCALE GENOMIC DNA]</scope>
    <source>
        <strain evidence="7 8">LI1</strain>
    </source>
</reference>
<evidence type="ECO:0000256" key="2">
    <source>
        <dbReference type="ARBA" id="ARBA00023125"/>
    </source>
</evidence>
<dbReference type="InterPro" id="IPR001647">
    <property type="entry name" value="HTH_TetR"/>
</dbReference>
<evidence type="ECO:0000256" key="3">
    <source>
        <dbReference type="ARBA" id="ARBA00023163"/>
    </source>
</evidence>
<keyword evidence="3" id="KW-0804">Transcription</keyword>
<organism evidence="7 8">
    <name type="scientific">Glaciibacter psychrotolerans</name>
    <dbReference type="NCBI Taxonomy" id="670054"/>
    <lineage>
        <taxon>Bacteria</taxon>
        <taxon>Bacillati</taxon>
        <taxon>Actinomycetota</taxon>
        <taxon>Actinomycetes</taxon>
        <taxon>Micrococcales</taxon>
        <taxon>Microbacteriaceae</taxon>
        <taxon>Glaciibacter</taxon>
    </lineage>
</organism>
<dbReference type="Gene3D" id="1.10.357.10">
    <property type="entry name" value="Tetracycline Repressor, domain 2"/>
    <property type="match status" value="1"/>
</dbReference>
<accession>A0A7Z0EE65</accession>
<dbReference type="Proteomes" id="UP000537260">
    <property type="component" value="Unassembled WGS sequence"/>
</dbReference>
<feature type="region of interest" description="Disordered" evidence="5">
    <location>
        <begin position="1"/>
        <end position="20"/>
    </location>
</feature>
<protein>
    <submittedName>
        <fullName evidence="7">AcrR family transcriptional regulator</fullName>
    </submittedName>
</protein>
<proteinExistence type="predicted"/>
<evidence type="ECO:0000256" key="1">
    <source>
        <dbReference type="ARBA" id="ARBA00023015"/>
    </source>
</evidence>
<dbReference type="PRINTS" id="PR00455">
    <property type="entry name" value="HTHTETR"/>
</dbReference>
<dbReference type="InterPro" id="IPR009057">
    <property type="entry name" value="Homeodomain-like_sf"/>
</dbReference>
<keyword evidence="1" id="KW-0805">Transcription regulation</keyword>
<evidence type="ECO:0000256" key="5">
    <source>
        <dbReference type="SAM" id="MobiDB-lite"/>
    </source>
</evidence>
<dbReference type="AlphaFoldDB" id="A0A7Z0EE65"/>
<keyword evidence="2 4" id="KW-0238">DNA-binding</keyword>
<dbReference type="RefSeq" id="WP_179578692.1">
    <property type="nucleotide sequence ID" value="NZ_JACCFM010000001.1"/>
</dbReference>
<dbReference type="PROSITE" id="PS50977">
    <property type="entry name" value="HTH_TETR_2"/>
    <property type="match status" value="1"/>
</dbReference>